<feature type="domain" description="Peptidoglycan binding-like" evidence="2">
    <location>
        <begin position="333"/>
        <end position="388"/>
    </location>
</feature>
<dbReference type="InterPro" id="IPR002477">
    <property type="entry name" value="Peptidoglycan-bd-like"/>
</dbReference>
<evidence type="ECO:0000259" key="2">
    <source>
        <dbReference type="Pfam" id="PF01471"/>
    </source>
</evidence>
<evidence type="ECO:0000313" key="5">
    <source>
        <dbReference type="Proteomes" id="UP001139104"/>
    </source>
</evidence>
<dbReference type="Gene3D" id="1.10.8.350">
    <property type="entry name" value="Bacterial muramidase"/>
    <property type="match status" value="1"/>
</dbReference>
<dbReference type="InterPro" id="IPR023346">
    <property type="entry name" value="Lysozyme-like_dom_sf"/>
</dbReference>
<dbReference type="InterPro" id="IPR036365">
    <property type="entry name" value="PGBD-like_sf"/>
</dbReference>
<organism evidence="4 5">
    <name type="scientific">Candidatus Rhodoblastus alkanivorans</name>
    <dbReference type="NCBI Taxonomy" id="2954117"/>
    <lineage>
        <taxon>Bacteria</taxon>
        <taxon>Pseudomonadati</taxon>
        <taxon>Pseudomonadota</taxon>
        <taxon>Alphaproteobacteria</taxon>
        <taxon>Hyphomicrobiales</taxon>
        <taxon>Rhodoblastaceae</taxon>
        <taxon>Rhodoblastus</taxon>
    </lineage>
</organism>
<dbReference type="SUPFAM" id="SSF53955">
    <property type="entry name" value="Lysozyme-like"/>
    <property type="match status" value="1"/>
</dbReference>
<dbReference type="SUPFAM" id="SSF47090">
    <property type="entry name" value="PGBD-like"/>
    <property type="match status" value="1"/>
</dbReference>
<evidence type="ECO:0000256" key="1">
    <source>
        <dbReference type="SAM" id="SignalP"/>
    </source>
</evidence>
<reference evidence="4" key="1">
    <citation type="journal article" date="2022" name="ISME J.">
        <title>Identification of active gaseous-alkane degraders at natural gas seeps.</title>
        <authorList>
            <person name="Farhan Ul Haque M."/>
            <person name="Hernandez M."/>
            <person name="Crombie A.T."/>
            <person name="Murrell J.C."/>
        </authorList>
    </citation>
    <scope>NUCLEOTIDE SEQUENCE</scope>
    <source>
        <strain evidence="4">PC2</strain>
    </source>
</reference>
<dbReference type="EMBL" id="JAIVFP010000001">
    <property type="protein sequence ID" value="MCI4684546.1"/>
    <property type="molecule type" value="Genomic_DNA"/>
</dbReference>
<dbReference type="Gene3D" id="1.10.530.10">
    <property type="match status" value="1"/>
</dbReference>
<dbReference type="RefSeq" id="WP_243068437.1">
    <property type="nucleotide sequence ID" value="NZ_JAIVFK010000001.1"/>
</dbReference>
<dbReference type="InterPro" id="IPR011970">
    <property type="entry name" value="MltB_2"/>
</dbReference>
<dbReference type="Proteomes" id="UP001139104">
    <property type="component" value="Unassembled WGS sequence"/>
</dbReference>
<evidence type="ECO:0000313" key="4">
    <source>
        <dbReference type="EMBL" id="MCI4684546.1"/>
    </source>
</evidence>
<feature type="chain" id="PRO_5046860240" evidence="1">
    <location>
        <begin position="21"/>
        <end position="391"/>
    </location>
</feature>
<protein>
    <submittedName>
        <fullName evidence="4">Lytic murein transglycosylase</fullName>
    </submittedName>
</protein>
<comment type="caution">
    <text evidence="4">The sequence shown here is derived from an EMBL/GenBank/DDBJ whole genome shotgun (WGS) entry which is preliminary data.</text>
</comment>
<dbReference type="PANTHER" id="PTHR30163">
    <property type="entry name" value="MEMBRANE-BOUND LYTIC MUREIN TRANSGLYCOSYLASE B"/>
    <property type="match status" value="1"/>
</dbReference>
<dbReference type="InterPro" id="IPR031304">
    <property type="entry name" value="SLT_2"/>
</dbReference>
<dbReference type="PANTHER" id="PTHR30163:SF8">
    <property type="entry name" value="LYTIC MUREIN TRANSGLYCOSYLASE"/>
    <property type="match status" value="1"/>
</dbReference>
<gene>
    <name evidence="4" type="ORF">K2U94_17535</name>
</gene>
<keyword evidence="5" id="KW-1185">Reference proteome</keyword>
<accession>A0ABS9ZAU9</accession>
<dbReference type="InterPro" id="IPR043426">
    <property type="entry name" value="MltB-like"/>
</dbReference>
<name>A0ABS9ZAU9_9HYPH</name>
<dbReference type="Gene3D" id="1.10.101.10">
    <property type="entry name" value="PGBD-like superfamily/PGBD"/>
    <property type="match status" value="1"/>
</dbReference>
<proteinExistence type="predicted"/>
<sequence length="391" mass="41542">MNRRELLAAAAFLVASPVLARDAGQFPAFVQTFRAPALAAGVSAATFDAVASGLALDPSLTGKRAAQGEFARPLKSYVEAAASPARVAKGRAMAARYAAPLREISARYGAPPAMIVALWGMESDYGAARGDRDIFRSLATLAFLNPDNPVYGQEFVAGLVLLQRGIPREKLRGSWAGAMGDPQFMPSAYIKYARSFDRAGAPDIWTSAPDSLASIGNFLKQSGWTPGLPPLIEARIPPNFGYASLRGDFADFARAGVAPREGGALPRGGEAMLFFPAGAPSPAFLLSGNFFVLKAYNFSDSYAFAASVLADRIAGRPILREKWPKETHPLTLSDREAIQRGLAARGLYDGKIDGRFGPVTRLAIHALQRKAGVAKADGYPSRAVLALLKAQ</sequence>
<feature type="domain" description="Transglycosylase SLT" evidence="3">
    <location>
        <begin position="26"/>
        <end position="311"/>
    </location>
</feature>
<dbReference type="Pfam" id="PF01471">
    <property type="entry name" value="PG_binding_1"/>
    <property type="match status" value="1"/>
</dbReference>
<dbReference type="InterPro" id="IPR036366">
    <property type="entry name" value="PGBDSf"/>
</dbReference>
<evidence type="ECO:0000259" key="3">
    <source>
        <dbReference type="Pfam" id="PF13406"/>
    </source>
</evidence>
<keyword evidence="1" id="KW-0732">Signal</keyword>
<feature type="signal peptide" evidence="1">
    <location>
        <begin position="1"/>
        <end position="20"/>
    </location>
</feature>
<dbReference type="Pfam" id="PF13406">
    <property type="entry name" value="SLT_2"/>
    <property type="match status" value="1"/>
</dbReference>
<dbReference type="NCBIfam" id="TIGR02283">
    <property type="entry name" value="MltB_2"/>
    <property type="match status" value="1"/>
</dbReference>